<proteinExistence type="predicted"/>
<evidence type="ECO:0008006" key="3">
    <source>
        <dbReference type="Google" id="ProtNLM"/>
    </source>
</evidence>
<organism evidence="1 2">
    <name type="scientific">Corynebacterium lactis RW2-5</name>
    <dbReference type="NCBI Taxonomy" id="1408189"/>
    <lineage>
        <taxon>Bacteria</taxon>
        <taxon>Bacillati</taxon>
        <taxon>Actinomycetota</taxon>
        <taxon>Actinomycetes</taxon>
        <taxon>Mycobacteriales</taxon>
        <taxon>Corynebacteriaceae</taxon>
        <taxon>Corynebacterium</taxon>
    </lineage>
</organism>
<dbReference type="AlphaFoldDB" id="A0A0K2GYR2"/>
<protein>
    <recommendedName>
        <fullName evidence="3">HK97 gp10 family phage protein</fullName>
    </recommendedName>
</protein>
<dbReference type="Proteomes" id="UP000058446">
    <property type="component" value="Chromosome"/>
</dbReference>
<dbReference type="EMBL" id="CP006841">
    <property type="protein sequence ID" value="ALA66925.1"/>
    <property type="molecule type" value="Genomic_DNA"/>
</dbReference>
<dbReference type="PATRIC" id="fig|1408189.4.peg.689"/>
<reference evidence="1 2" key="1">
    <citation type="submission" date="2013-10" db="EMBL/GenBank/DDBJ databases">
        <title>Complete genome sequence of Corynebacterium lactis DSM 45799(T), isolated from raw cow milk.</title>
        <authorList>
            <person name="Ruckert C."/>
            <person name="Albersmeier A."/>
            <person name="Lipski A."/>
            <person name="Kalinowski J."/>
        </authorList>
    </citation>
    <scope>NUCLEOTIDE SEQUENCE [LARGE SCALE GENOMIC DNA]</scope>
    <source>
        <strain evidence="1 2">RW2-5</strain>
    </source>
</reference>
<gene>
    <name evidence="1" type="ORF">CLAC_03445</name>
</gene>
<name>A0A0K2GYR2_9CORY</name>
<accession>A0A0K2GYR2</accession>
<dbReference type="STRING" id="1408189.CLAC_03445"/>
<evidence type="ECO:0000313" key="2">
    <source>
        <dbReference type="Proteomes" id="UP000058446"/>
    </source>
</evidence>
<evidence type="ECO:0000313" key="1">
    <source>
        <dbReference type="EMBL" id="ALA66925.1"/>
    </source>
</evidence>
<sequence>MARLTLYRQALRAEARRESMSRRKEIAGEIAADARSRAPVVTGAYRGGIGVEANSDEVRVVDNDDDAIHKEYGTSDTPAHAALTNAAMQYGKYSGTRPRR</sequence>
<dbReference type="KEGG" id="clw:CLAC_03445"/>
<keyword evidence="2" id="KW-1185">Reference proteome</keyword>